<evidence type="ECO:0000313" key="1">
    <source>
        <dbReference type="EMBL" id="PXF31472.1"/>
    </source>
</evidence>
<protein>
    <recommendedName>
        <fullName evidence="3">DUF2917 domain-containing protein</fullName>
    </recommendedName>
</protein>
<sequence>MSTLNLQLNAKETLVLELHEATEVRLISGEHWLSLNGKDITLDSNAPQHSLPAGKLIIEGEGVLTLKAQATYKEVSGWRHLLDQVWHRTAIAFS</sequence>
<keyword evidence="2" id="KW-1185">Reference proteome</keyword>
<evidence type="ECO:0008006" key="3">
    <source>
        <dbReference type="Google" id="ProtNLM"/>
    </source>
</evidence>
<organism evidence="1 2">
    <name type="scientific">Pokkaliibacter plantistimulans</name>
    <dbReference type="NCBI Taxonomy" id="1635171"/>
    <lineage>
        <taxon>Bacteria</taxon>
        <taxon>Pseudomonadati</taxon>
        <taxon>Pseudomonadota</taxon>
        <taxon>Gammaproteobacteria</taxon>
        <taxon>Oceanospirillales</taxon>
        <taxon>Balneatrichaceae</taxon>
        <taxon>Pokkaliibacter</taxon>
    </lineage>
</organism>
<gene>
    <name evidence="1" type="ORF">WH50_09760</name>
</gene>
<name>A0ABX5LZ28_9GAMM</name>
<dbReference type="RefSeq" id="WP_110187139.1">
    <property type="nucleotide sequence ID" value="NZ_CP177354.1"/>
</dbReference>
<dbReference type="Proteomes" id="UP000248090">
    <property type="component" value="Unassembled WGS sequence"/>
</dbReference>
<proteinExistence type="predicted"/>
<dbReference type="EMBL" id="LAPT01000041">
    <property type="protein sequence ID" value="PXF31472.1"/>
    <property type="molecule type" value="Genomic_DNA"/>
</dbReference>
<evidence type="ECO:0000313" key="2">
    <source>
        <dbReference type="Proteomes" id="UP000248090"/>
    </source>
</evidence>
<reference evidence="1 2" key="1">
    <citation type="submission" date="2015-03" db="EMBL/GenBank/DDBJ databases">
        <authorList>
            <person name="Krishnan R."/>
            <person name="Midha S."/>
            <person name="Patil P.B."/>
            <person name="Rameshkumar N."/>
        </authorList>
    </citation>
    <scope>NUCLEOTIDE SEQUENCE [LARGE SCALE GENOMIC DNA]</scope>
    <source>
        <strain evidence="1 2">L1E11</strain>
    </source>
</reference>
<comment type="caution">
    <text evidence="1">The sequence shown here is derived from an EMBL/GenBank/DDBJ whole genome shotgun (WGS) entry which is preliminary data.</text>
</comment>
<accession>A0ABX5LZ28</accession>